<evidence type="ECO:0000256" key="1">
    <source>
        <dbReference type="SAM" id="MobiDB-lite"/>
    </source>
</evidence>
<feature type="compositionally biased region" description="Acidic residues" evidence="1">
    <location>
        <begin position="305"/>
        <end position="322"/>
    </location>
</feature>
<feature type="region of interest" description="Disordered" evidence="1">
    <location>
        <begin position="58"/>
        <end position="90"/>
    </location>
</feature>
<keyword evidence="2" id="KW-0812">Transmembrane</keyword>
<feature type="region of interest" description="Disordered" evidence="1">
    <location>
        <begin position="231"/>
        <end position="250"/>
    </location>
</feature>
<feature type="compositionally biased region" description="Low complexity" evidence="1">
    <location>
        <begin position="464"/>
        <end position="480"/>
    </location>
</feature>
<evidence type="ECO:0000259" key="3">
    <source>
        <dbReference type="PROSITE" id="PS50076"/>
    </source>
</evidence>
<feature type="transmembrane region" description="Helical" evidence="2">
    <location>
        <begin position="527"/>
        <end position="548"/>
    </location>
</feature>
<keyword evidence="2" id="KW-1133">Transmembrane helix</keyword>
<dbReference type="AlphaFoldDB" id="A0A8A3NWD6"/>
<dbReference type="OrthoDB" id="3560151at2759"/>
<dbReference type="InterPro" id="IPR001623">
    <property type="entry name" value="DnaJ_domain"/>
</dbReference>
<dbReference type="SUPFAM" id="SSF46565">
    <property type="entry name" value="Chaperone J-domain"/>
    <property type="match status" value="1"/>
</dbReference>
<dbReference type="InterPro" id="IPR036869">
    <property type="entry name" value="J_dom_sf"/>
</dbReference>
<evidence type="ECO:0000313" key="4">
    <source>
        <dbReference type="EMBL" id="QSZ28742.1"/>
    </source>
</evidence>
<protein>
    <recommendedName>
        <fullName evidence="3">J domain-containing protein</fullName>
    </recommendedName>
</protein>
<feature type="region of interest" description="Disordered" evidence="1">
    <location>
        <begin position="281"/>
        <end position="522"/>
    </location>
</feature>
<evidence type="ECO:0000313" key="5">
    <source>
        <dbReference type="Proteomes" id="UP000672032"/>
    </source>
</evidence>
<feature type="compositionally biased region" description="Basic residues" evidence="1">
    <location>
        <begin position="1"/>
        <end position="11"/>
    </location>
</feature>
<feature type="compositionally biased region" description="Basic residues" evidence="1">
    <location>
        <begin position="423"/>
        <end position="433"/>
    </location>
</feature>
<feature type="compositionally biased region" description="Pro residues" evidence="1">
    <location>
        <begin position="14"/>
        <end position="28"/>
    </location>
</feature>
<keyword evidence="5" id="KW-1185">Reference proteome</keyword>
<feature type="domain" description="J" evidence="3">
    <location>
        <begin position="102"/>
        <end position="162"/>
    </location>
</feature>
<feature type="compositionally biased region" description="Low complexity" evidence="1">
    <location>
        <begin position="58"/>
        <end position="69"/>
    </location>
</feature>
<feature type="compositionally biased region" description="Basic and acidic residues" evidence="1">
    <location>
        <begin position="344"/>
        <end position="353"/>
    </location>
</feature>
<feature type="compositionally biased region" description="Acidic residues" evidence="1">
    <location>
        <begin position="445"/>
        <end position="463"/>
    </location>
</feature>
<organism evidence="4 5">
    <name type="scientific">Monilinia vaccinii-corymbosi</name>
    <dbReference type="NCBI Taxonomy" id="61207"/>
    <lineage>
        <taxon>Eukaryota</taxon>
        <taxon>Fungi</taxon>
        <taxon>Dikarya</taxon>
        <taxon>Ascomycota</taxon>
        <taxon>Pezizomycotina</taxon>
        <taxon>Leotiomycetes</taxon>
        <taxon>Helotiales</taxon>
        <taxon>Sclerotiniaceae</taxon>
        <taxon>Monilinia</taxon>
    </lineage>
</organism>
<proteinExistence type="predicted"/>
<feature type="compositionally biased region" description="Low complexity" evidence="1">
    <location>
        <begin position="492"/>
        <end position="504"/>
    </location>
</feature>
<feature type="compositionally biased region" description="Low complexity" evidence="1">
    <location>
        <begin position="358"/>
        <end position="370"/>
    </location>
</feature>
<accession>A0A8A3NWD6</accession>
<keyword evidence="2" id="KW-0472">Membrane</keyword>
<feature type="region of interest" description="Disordered" evidence="1">
    <location>
        <begin position="1"/>
        <end position="31"/>
    </location>
</feature>
<gene>
    <name evidence="4" type="ORF">DSL72_003244</name>
</gene>
<name>A0A8A3NWD6_9HELO</name>
<reference evidence="4" key="1">
    <citation type="submission" date="2020-10" db="EMBL/GenBank/DDBJ databases">
        <title>Genome Sequence of Monilinia vaccinii-corymbosi Sheds Light on Mummy Berry Disease Infection of Blueberry and Mating Type.</title>
        <authorList>
            <person name="Yow A.G."/>
            <person name="Zhang Y."/>
            <person name="Bansal K."/>
            <person name="Eacker S.M."/>
            <person name="Sullivan S."/>
            <person name="Liachko I."/>
            <person name="Cubeta M.A."/>
            <person name="Rollins J.A."/>
            <person name="Ashrafi H."/>
        </authorList>
    </citation>
    <scope>NUCLEOTIDE SEQUENCE</scope>
    <source>
        <strain evidence="4">RL-1</strain>
    </source>
</reference>
<feature type="compositionally biased region" description="Basic and acidic residues" evidence="1">
    <location>
        <begin position="371"/>
        <end position="380"/>
    </location>
</feature>
<dbReference type="EMBL" id="CP063405">
    <property type="protein sequence ID" value="QSZ28742.1"/>
    <property type="molecule type" value="Genomic_DNA"/>
</dbReference>
<feature type="compositionally biased region" description="Polar residues" evidence="1">
    <location>
        <begin position="506"/>
        <end position="518"/>
    </location>
</feature>
<sequence>MDYTKPKRQLHPRPTTPDQPQTPRPLPLPTKLSALGAWRAARSSSTPVVGHALVANKRPAATARSASSPNPVHANPIGRISSEPEYLSDPEGEELPDRYTISYYHILGLPERPDVTSRDIDRAYHSLLRNLPAEFPYSQANLRHIHRVLTDSFKRQLYDDGRHAHLRRQKQARDREIFEKRIKERNESRDRMAASQQKAQRLAEDSRADHLKMHSEELRRQVEGVIIRGSRTRTGRDRGMRLGMGTGMGMEGVDDEGGILYEEDYKAPEPIGERLSLDFEYAGSGSESEGSEDEEEGSGGTFSDREEETAELASNDEPEEGEVSTAELPAPEIFPTPVDMASNTREEPEEKVEPPPASAVSASAPETSSSAKEEREEHAEFLQISPASGPEETSFNLEDECEESVKLLIPTTYPSLTRNLIHTPKKKLTKKRLKEPPKEIWELDYNPDSDTDAETETETDTDTDSSSQSPPPSLSSSSSDPNDDSHTHPDSDSNSNYNSNSDSNTRTKTWQPSFTTPQDEIPDPHEAIWLGGSIALSMIIGSLTWILMSRRLEL</sequence>
<dbReference type="Proteomes" id="UP000672032">
    <property type="component" value="Chromosome 1"/>
</dbReference>
<dbReference type="PROSITE" id="PS50076">
    <property type="entry name" value="DNAJ_2"/>
    <property type="match status" value="1"/>
</dbReference>
<evidence type="ECO:0000256" key="2">
    <source>
        <dbReference type="SAM" id="Phobius"/>
    </source>
</evidence>